<comment type="caution">
    <text evidence="1">The sequence shown here is derived from an EMBL/GenBank/DDBJ whole genome shotgun (WGS) entry which is preliminary data.</text>
</comment>
<dbReference type="Proteomes" id="UP001141253">
    <property type="component" value="Chromosome 1"/>
</dbReference>
<accession>A0ABQ9C2Y0</accession>
<reference evidence="1" key="1">
    <citation type="submission" date="2022-10" db="EMBL/GenBank/DDBJ databases">
        <authorList>
            <person name="Hyden B.L."/>
            <person name="Feng K."/>
            <person name="Yates T."/>
            <person name="Jawdy S."/>
            <person name="Smart L.B."/>
            <person name="Muchero W."/>
        </authorList>
    </citation>
    <scope>NUCLEOTIDE SEQUENCE</scope>
    <source>
        <tissue evidence="1">Shoot tip</tissue>
    </source>
</reference>
<evidence type="ECO:0000313" key="1">
    <source>
        <dbReference type="EMBL" id="KAJ6393904.1"/>
    </source>
</evidence>
<proteinExistence type="predicted"/>
<sequence length="89" mass="10722">MNIIFCAEVKTLSWSEYLRLKTLIDSTYVGQFIEREKIMSLYTSTSLYIFPMKPSSLFKYLNAHSIYCILNPVYDTWWFCLFVNFWISF</sequence>
<dbReference type="EMBL" id="JAPFFI010000005">
    <property type="protein sequence ID" value="KAJ6393904.1"/>
    <property type="molecule type" value="Genomic_DNA"/>
</dbReference>
<evidence type="ECO:0000313" key="2">
    <source>
        <dbReference type="Proteomes" id="UP001141253"/>
    </source>
</evidence>
<gene>
    <name evidence="1" type="ORF">OIU77_023191</name>
</gene>
<organism evidence="1 2">
    <name type="scientific">Salix suchowensis</name>
    <dbReference type="NCBI Taxonomy" id="1278906"/>
    <lineage>
        <taxon>Eukaryota</taxon>
        <taxon>Viridiplantae</taxon>
        <taxon>Streptophyta</taxon>
        <taxon>Embryophyta</taxon>
        <taxon>Tracheophyta</taxon>
        <taxon>Spermatophyta</taxon>
        <taxon>Magnoliopsida</taxon>
        <taxon>eudicotyledons</taxon>
        <taxon>Gunneridae</taxon>
        <taxon>Pentapetalae</taxon>
        <taxon>rosids</taxon>
        <taxon>fabids</taxon>
        <taxon>Malpighiales</taxon>
        <taxon>Salicaceae</taxon>
        <taxon>Saliceae</taxon>
        <taxon>Salix</taxon>
    </lineage>
</organism>
<keyword evidence="2" id="KW-1185">Reference proteome</keyword>
<name>A0ABQ9C2Y0_9ROSI</name>
<protein>
    <submittedName>
        <fullName evidence="1">Uncharacterized protein</fullName>
    </submittedName>
</protein>
<reference evidence="1" key="2">
    <citation type="journal article" date="2023" name="Int. J. Mol. Sci.">
        <title>De Novo Assembly and Annotation of 11 Diverse Shrub Willow (Salix) Genomes Reveals Novel Gene Organization in Sex-Linked Regions.</title>
        <authorList>
            <person name="Hyden B."/>
            <person name="Feng K."/>
            <person name="Yates T.B."/>
            <person name="Jawdy S."/>
            <person name="Cereghino C."/>
            <person name="Smart L.B."/>
            <person name="Muchero W."/>
        </authorList>
    </citation>
    <scope>NUCLEOTIDE SEQUENCE</scope>
    <source>
        <tissue evidence="1">Shoot tip</tissue>
    </source>
</reference>